<evidence type="ECO:0000256" key="1">
    <source>
        <dbReference type="SAM" id="Phobius"/>
    </source>
</evidence>
<keyword evidence="1" id="KW-0472">Membrane</keyword>
<accession>M0MS64</accession>
<keyword evidence="3" id="KW-1185">Reference proteome</keyword>
<protein>
    <submittedName>
        <fullName evidence="2">Uncharacterized protein</fullName>
    </submittedName>
</protein>
<dbReference type="PATRIC" id="fig|931277.6.peg.1049"/>
<keyword evidence="1" id="KW-1133">Transmembrane helix</keyword>
<evidence type="ECO:0000313" key="3">
    <source>
        <dbReference type="Proteomes" id="UP000011568"/>
    </source>
</evidence>
<feature type="transmembrane region" description="Helical" evidence="1">
    <location>
        <begin position="35"/>
        <end position="53"/>
    </location>
</feature>
<dbReference type="RefSeq" id="WP_004052436.1">
    <property type="nucleotide sequence ID" value="NZ_AOMC01000079.1"/>
</dbReference>
<evidence type="ECO:0000313" key="2">
    <source>
        <dbReference type="EMBL" id="EMA47305.1"/>
    </source>
</evidence>
<reference evidence="2 3" key="1">
    <citation type="journal article" date="2014" name="PLoS Genet.">
        <title>Phylogenetically driven sequencing of extremely halophilic archaea reveals strategies for static and dynamic osmo-response.</title>
        <authorList>
            <person name="Becker E.A."/>
            <person name="Seitzer P.M."/>
            <person name="Tritt A."/>
            <person name="Larsen D."/>
            <person name="Krusor M."/>
            <person name="Yao A.I."/>
            <person name="Wu D."/>
            <person name="Madern D."/>
            <person name="Eisen J.A."/>
            <person name="Darling A.E."/>
            <person name="Facciotti M.T."/>
        </authorList>
    </citation>
    <scope>NUCLEOTIDE SEQUENCE [LARGE SCALE GENOMIC DNA]</scope>
    <source>
        <strain evidence="2 3">DSM 1307</strain>
    </source>
</reference>
<organism evidence="2 3">
    <name type="scientific">Halococcus morrhuae DSM 1307</name>
    <dbReference type="NCBI Taxonomy" id="931277"/>
    <lineage>
        <taxon>Archaea</taxon>
        <taxon>Methanobacteriati</taxon>
        <taxon>Methanobacteriota</taxon>
        <taxon>Stenosarchaea group</taxon>
        <taxon>Halobacteria</taxon>
        <taxon>Halobacteriales</taxon>
        <taxon>Halococcaceae</taxon>
        <taxon>Halococcus</taxon>
    </lineage>
</organism>
<proteinExistence type="predicted"/>
<keyword evidence="1" id="KW-0812">Transmembrane</keyword>
<dbReference type="EMBL" id="AOMC01000079">
    <property type="protein sequence ID" value="EMA47305.1"/>
    <property type="molecule type" value="Genomic_DNA"/>
</dbReference>
<feature type="transmembrane region" description="Helical" evidence="1">
    <location>
        <begin position="12"/>
        <end position="29"/>
    </location>
</feature>
<dbReference type="Proteomes" id="UP000011568">
    <property type="component" value="Unassembled WGS sequence"/>
</dbReference>
<name>M0MS64_HALMO</name>
<gene>
    <name evidence="2" type="ORF">C448_05383</name>
</gene>
<sequence length="61" mass="6625">MAGISLPVRTDWLVIGLLGIIIVVSALVLYGETLFALAVFVCLVLFPILTMAFRRVTGTLF</sequence>
<comment type="caution">
    <text evidence="2">The sequence shown here is derived from an EMBL/GenBank/DDBJ whole genome shotgun (WGS) entry which is preliminary data.</text>
</comment>
<dbReference type="AlphaFoldDB" id="M0MS64"/>